<keyword evidence="2" id="KW-1185">Reference proteome</keyword>
<evidence type="ECO:0000313" key="2">
    <source>
        <dbReference type="Proteomes" id="UP001610104"/>
    </source>
</evidence>
<sequence>MEKDFVPKENLDCSRLKKGEFYYLNSTPNSMIKDTTFVSIKDQILMERMKNGKTYSFLDIVWIDDCRFDLIFKESNDPFKSALSEKGDKYEYELISSTTNSYIIRMKWKKQEYKFELYRIE</sequence>
<protein>
    <submittedName>
        <fullName evidence="1">Uncharacterized protein</fullName>
    </submittedName>
</protein>
<dbReference type="Proteomes" id="UP001610104">
    <property type="component" value="Unassembled WGS sequence"/>
</dbReference>
<dbReference type="RefSeq" id="WP_395438062.1">
    <property type="nucleotide sequence ID" value="NZ_JBAWKC010000002.1"/>
</dbReference>
<organism evidence="1 2">
    <name type="scientific">Gaetbulibacter aquiaggeris</name>
    <dbReference type="NCBI Taxonomy" id="1735373"/>
    <lineage>
        <taxon>Bacteria</taxon>
        <taxon>Pseudomonadati</taxon>
        <taxon>Bacteroidota</taxon>
        <taxon>Flavobacteriia</taxon>
        <taxon>Flavobacteriales</taxon>
        <taxon>Flavobacteriaceae</taxon>
        <taxon>Gaetbulibacter</taxon>
    </lineage>
</organism>
<comment type="caution">
    <text evidence="1">The sequence shown here is derived from an EMBL/GenBank/DDBJ whole genome shotgun (WGS) entry which is preliminary data.</text>
</comment>
<proteinExistence type="predicted"/>
<gene>
    <name evidence="1" type="ORF">V8G56_08715</name>
</gene>
<accession>A0ABW7MQA3</accession>
<reference evidence="1 2" key="1">
    <citation type="submission" date="2024-02" db="EMBL/GenBank/DDBJ databases">
        <title>A Gaetbulibacter species isolated from tidal flats and genomic insights of their niches.</title>
        <authorList>
            <person name="Ye Y."/>
        </authorList>
    </citation>
    <scope>NUCLEOTIDE SEQUENCE [LARGE SCALE GENOMIC DNA]</scope>
    <source>
        <strain evidence="1 2">KEM-8</strain>
    </source>
</reference>
<dbReference type="EMBL" id="JBAWKC010000002">
    <property type="protein sequence ID" value="MFH6768815.1"/>
    <property type="molecule type" value="Genomic_DNA"/>
</dbReference>
<evidence type="ECO:0000313" key="1">
    <source>
        <dbReference type="EMBL" id="MFH6768815.1"/>
    </source>
</evidence>
<name>A0ABW7MQA3_9FLAO</name>